<dbReference type="Proteomes" id="UP000308744">
    <property type="component" value="Unassembled WGS sequence"/>
</dbReference>
<dbReference type="InterPro" id="IPR025016">
    <property type="entry name" value="DUF3955"/>
</dbReference>
<evidence type="ECO:0000256" key="1">
    <source>
        <dbReference type="SAM" id="Phobius"/>
    </source>
</evidence>
<protein>
    <submittedName>
        <fullName evidence="3">DUF3955 domain-containing protein</fullName>
    </submittedName>
</protein>
<feature type="domain" description="DUF3955" evidence="2">
    <location>
        <begin position="4"/>
        <end position="61"/>
    </location>
</feature>
<evidence type="ECO:0000313" key="3">
    <source>
        <dbReference type="EMBL" id="TKI66898.1"/>
    </source>
</evidence>
<sequence length="71" mass="7690">MKKMIFAVVPLVLGIILLIASKFAPVTVQDNGMIDEPYFFLTPVGALLIFVSVVSLIITIISNAKQGITKK</sequence>
<dbReference type="EMBL" id="SZPU01000055">
    <property type="protein sequence ID" value="TKI66898.1"/>
    <property type="molecule type" value="Genomic_DNA"/>
</dbReference>
<evidence type="ECO:0000313" key="4">
    <source>
        <dbReference type="Proteomes" id="UP000308744"/>
    </source>
</evidence>
<dbReference type="RefSeq" id="WP_107896123.1">
    <property type="nucleotide sequence ID" value="NZ_PYWM01000017.1"/>
</dbReference>
<name>A0A4U2YZ86_9BACI</name>
<dbReference type="Pfam" id="PF13127">
    <property type="entry name" value="DUF3955"/>
    <property type="match status" value="1"/>
</dbReference>
<evidence type="ECO:0000259" key="2">
    <source>
        <dbReference type="Pfam" id="PF13127"/>
    </source>
</evidence>
<keyword evidence="1" id="KW-0812">Transmembrane</keyword>
<comment type="caution">
    <text evidence="3">The sequence shown here is derived from an EMBL/GenBank/DDBJ whole genome shotgun (WGS) entry which is preliminary data.</text>
</comment>
<keyword evidence="4" id="KW-1185">Reference proteome</keyword>
<feature type="transmembrane region" description="Helical" evidence="1">
    <location>
        <begin position="38"/>
        <end position="61"/>
    </location>
</feature>
<organism evidence="3 4">
    <name type="scientific">Lysinibacillus mangiferihumi</name>
    <dbReference type="NCBI Taxonomy" id="1130819"/>
    <lineage>
        <taxon>Bacteria</taxon>
        <taxon>Bacillati</taxon>
        <taxon>Bacillota</taxon>
        <taxon>Bacilli</taxon>
        <taxon>Bacillales</taxon>
        <taxon>Bacillaceae</taxon>
        <taxon>Lysinibacillus</taxon>
    </lineage>
</organism>
<keyword evidence="1" id="KW-0472">Membrane</keyword>
<proteinExistence type="predicted"/>
<dbReference type="AlphaFoldDB" id="A0A4U2YZ86"/>
<reference evidence="3 4" key="1">
    <citation type="submission" date="2019-04" db="EMBL/GenBank/DDBJ databases">
        <title>Lysinibacillus genome sequencing.</title>
        <authorList>
            <person name="Dunlap C."/>
        </authorList>
    </citation>
    <scope>NUCLEOTIDE SEQUENCE [LARGE SCALE GENOMIC DNA]</scope>
    <source>
        <strain evidence="3 4">CCTCC AB 2010389</strain>
    </source>
</reference>
<accession>A0A4U2YZ86</accession>
<keyword evidence="1" id="KW-1133">Transmembrane helix</keyword>
<gene>
    <name evidence="3" type="ORF">FC756_14295</name>
</gene>